<name>A0AAT9JBW9_9CAUD</name>
<sequence length="35" mass="4237">MHTTDQTQIPRSALAIPRRRARRLFRQRNKTLHPL</sequence>
<feature type="region of interest" description="Disordered" evidence="1">
    <location>
        <begin position="1"/>
        <end position="35"/>
    </location>
</feature>
<evidence type="ECO:0000313" key="2">
    <source>
        <dbReference type="EMBL" id="DBA55425.1"/>
    </source>
</evidence>
<protein>
    <submittedName>
        <fullName evidence="2">Uncharacterized protein</fullName>
    </submittedName>
</protein>
<reference evidence="2" key="1">
    <citation type="journal article" date="2023" name="Microbiome">
        <title>Phages are unrecognized players in the ecology of the oral pathogen Porphyromonas gingivalis.</title>
        <authorList>
            <person name="Matrishin C.B."/>
            <person name="Haase E.M."/>
            <person name="Dewhirst F.E."/>
            <person name="Mark Welch J.L."/>
            <person name="Miranda-Sanchez F."/>
            <person name="Chen T."/>
            <person name="MacFarland D.C."/>
            <person name="Kauffman K.M."/>
        </authorList>
    </citation>
    <scope>NUCLEOTIDE SEQUENCE</scope>
</reference>
<proteinExistence type="predicted"/>
<reference evidence="2" key="2">
    <citation type="submission" date="2024-05" db="EMBL/GenBank/DDBJ databases">
        <authorList>
            <person name="Matrishin C.B."/>
            <person name="Kauffman K.M."/>
        </authorList>
    </citation>
    <scope>NUCLEOTIDE SEQUENCE</scope>
</reference>
<evidence type="ECO:0000256" key="1">
    <source>
        <dbReference type="SAM" id="MobiDB-lite"/>
    </source>
</evidence>
<organism evidence="2">
    <name type="scientific">Porphyromonas phage phage018a_AFR5B1</name>
    <dbReference type="NCBI Taxonomy" id="3154108"/>
    <lineage>
        <taxon>Viruses</taxon>
        <taxon>Duplodnaviria</taxon>
        <taxon>Heunggongvirae</taxon>
        <taxon>Uroviricota</taxon>
        <taxon>Caudoviricetes</taxon>
        <taxon>Nixviridae</taxon>
        <taxon>Dewhirstvirus</taxon>
        <taxon>Dewhirstvirus pging00L</taxon>
    </lineage>
</organism>
<dbReference type="EMBL" id="BK068099">
    <property type="protein sequence ID" value="DBA55425.1"/>
    <property type="molecule type" value="Genomic_DNA"/>
</dbReference>
<feature type="compositionally biased region" description="Basic residues" evidence="1">
    <location>
        <begin position="17"/>
        <end position="35"/>
    </location>
</feature>
<accession>A0AAT9JBW9</accession>